<gene>
    <name evidence="2" type="ORF">E7201_02520</name>
</gene>
<name>A0A927WSP1_SELRU</name>
<reference evidence="2" key="1">
    <citation type="submission" date="2019-04" db="EMBL/GenBank/DDBJ databases">
        <title>Evolution of Biomass-Degrading Anaerobic Consortia Revealed by Metagenomics.</title>
        <authorList>
            <person name="Peng X."/>
        </authorList>
    </citation>
    <scope>NUCLEOTIDE SEQUENCE</scope>
    <source>
        <strain evidence="2">SIG240</strain>
    </source>
</reference>
<dbReference type="EMBL" id="SVBY01000011">
    <property type="protein sequence ID" value="MBE6092043.1"/>
    <property type="molecule type" value="Genomic_DNA"/>
</dbReference>
<evidence type="ECO:0000313" key="3">
    <source>
        <dbReference type="Proteomes" id="UP000761380"/>
    </source>
</evidence>
<dbReference type="NCBIfam" id="TIGR00277">
    <property type="entry name" value="HDIG"/>
    <property type="match status" value="1"/>
</dbReference>
<dbReference type="InterPro" id="IPR006674">
    <property type="entry name" value="HD_domain"/>
</dbReference>
<feature type="domain" description="HD" evidence="1">
    <location>
        <begin position="45"/>
        <end position="169"/>
    </location>
</feature>
<accession>A0A927WSP1</accession>
<dbReference type="Pfam" id="PF01966">
    <property type="entry name" value="HD"/>
    <property type="match status" value="1"/>
</dbReference>
<proteinExistence type="predicted"/>
<dbReference type="Proteomes" id="UP000761380">
    <property type="component" value="Unassembled WGS sequence"/>
</dbReference>
<dbReference type="SUPFAM" id="SSF109604">
    <property type="entry name" value="HD-domain/PDEase-like"/>
    <property type="match status" value="1"/>
</dbReference>
<evidence type="ECO:0000313" key="2">
    <source>
        <dbReference type="EMBL" id="MBE6092043.1"/>
    </source>
</evidence>
<evidence type="ECO:0000259" key="1">
    <source>
        <dbReference type="Pfam" id="PF01966"/>
    </source>
</evidence>
<dbReference type="AlphaFoldDB" id="A0A927WSP1"/>
<comment type="caution">
    <text evidence="2">The sequence shown here is derived from an EMBL/GenBank/DDBJ whole genome shotgun (WGS) entry which is preliminary data.</text>
</comment>
<organism evidence="2 3">
    <name type="scientific">Selenomonas ruminantium</name>
    <dbReference type="NCBI Taxonomy" id="971"/>
    <lineage>
        <taxon>Bacteria</taxon>
        <taxon>Bacillati</taxon>
        <taxon>Bacillota</taxon>
        <taxon>Negativicutes</taxon>
        <taxon>Selenomonadales</taxon>
        <taxon>Selenomonadaceae</taxon>
        <taxon>Selenomonas</taxon>
    </lineage>
</organism>
<dbReference type="InterPro" id="IPR006675">
    <property type="entry name" value="HDIG_dom"/>
</dbReference>
<protein>
    <submittedName>
        <fullName evidence="2">HD domain-containing protein</fullName>
    </submittedName>
</protein>
<sequence>MIQRVKQFCRAVTAQITPADRQWVAESLPPAAQELFYAMHPADQYHALNVAKTAMELWEKQQTGDRALLLRAALLHDIGKKRGDMDIMGKVWAVLLKHYFPAKAQDLGKVDNGWLSHIMYISYQHPVIGAAKLEKIGMTAEAAIIRCHHRKKMENDPPELALLQVADELN</sequence>
<dbReference type="Gene3D" id="1.10.3210.10">
    <property type="entry name" value="Hypothetical protein af1432"/>
    <property type="match status" value="1"/>
</dbReference>